<evidence type="ECO:0000313" key="2">
    <source>
        <dbReference type="EMBL" id="APT34232.1"/>
    </source>
</evidence>
<evidence type="ECO:0000313" key="5">
    <source>
        <dbReference type="Proteomes" id="UP000199140"/>
    </source>
</evidence>
<gene>
    <name evidence="2" type="ORF">MCBMB27_04941</name>
    <name evidence="3" type="ORF">SAMN05192567_1115</name>
</gene>
<sequence>MGQKMPLQAKAGSDGSWDNRSDSRSAASAGDDARRLVTRIAGALQVQPDVLYAPDAANARTYSATDGAKLDQQCEALLYAYRRIRDPEERRRLLLLVQDAAEETEALIGRSSAS</sequence>
<organism evidence="3 5">
    <name type="scientific">Methylobacterium phyllosphaerae</name>
    <dbReference type="NCBI Taxonomy" id="418223"/>
    <lineage>
        <taxon>Bacteria</taxon>
        <taxon>Pseudomonadati</taxon>
        <taxon>Pseudomonadota</taxon>
        <taxon>Alphaproteobacteria</taxon>
        <taxon>Hyphomicrobiales</taxon>
        <taxon>Methylobacteriaceae</taxon>
        <taxon>Methylobacterium</taxon>
    </lineage>
</organism>
<keyword evidence="4" id="KW-1185">Reference proteome</keyword>
<dbReference type="KEGG" id="mphy:MCBMB27_04941"/>
<dbReference type="EMBL" id="CP015367">
    <property type="protein sequence ID" value="APT34232.1"/>
    <property type="molecule type" value="Genomic_DNA"/>
</dbReference>
<evidence type="ECO:0000313" key="4">
    <source>
        <dbReference type="Proteomes" id="UP000185487"/>
    </source>
</evidence>
<dbReference type="RefSeq" id="WP_075381454.1">
    <property type="nucleotide sequence ID" value="NZ_CP015367.1"/>
</dbReference>
<dbReference type="AlphaFoldDB" id="A0AAE8HS41"/>
<accession>A0AAE8HS41</accession>
<dbReference type="Proteomes" id="UP000185487">
    <property type="component" value="Chromosome"/>
</dbReference>
<name>A0AAE8HS41_9HYPH</name>
<reference evidence="3 5" key="2">
    <citation type="submission" date="2016-10" db="EMBL/GenBank/DDBJ databases">
        <authorList>
            <person name="Varghese N."/>
            <person name="Submissions S."/>
        </authorList>
    </citation>
    <scope>NUCLEOTIDE SEQUENCE [LARGE SCALE GENOMIC DNA]</scope>
    <source>
        <strain evidence="3 5">CBMB27</strain>
    </source>
</reference>
<evidence type="ECO:0000313" key="3">
    <source>
        <dbReference type="EMBL" id="SFG96122.1"/>
    </source>
</evidence>
<feature type="region of interest" description="Disordered" evidence="1">
    <location>
        <begin position="1"/>
        <end position="32"/>
    </location>
</feature>
<reference evidence="2 4" key="1">
    <citation type="submission" date="2016-04" db="EMBL/GenBank/DDBJ databases">
        <title>Complete genome sequencing and analysis of CBMB27, Methylobacterium phyllosphaerae isolated from leaf tissues of rice (Oryza sativa L.).</title>
        <authorList>
            <person name="Lee Y."/>
            <person name="Hwangbo K."/>
            <person name="Chung H."/>
            <person name="Yoo J."/>
            <person name="Kim K.Y."/>
            <person name="Sa T.M."/>
            <person name="Um Y."/>
            <person name="Madhaiyan M."/>
        </authorList>
    </citation>
    <scope>NUCLEOTIDE SEQUENCE [LARGE SCALE GENOMIC DNA]</scope>
    <source>
        <strain evidence="2 4">CBMB27</strain>
    </source>
</reference>
<proteinExistence type="predicted"/>
<protein>
    <submittedName>
        <fullName evidence="3">Uncharacterized protein</fullName>
    </submittedName>
</protein>
<dbReference type="EMBL" id="FOPK01000011">
    <property type="protein sequence ID" value="SFG96122.1"/>
    <property type="molecule type" value="Genomic_DNA"/>
</dbReference>
<dbReference type="Proteomes" id="UP000199140">
    <property type="component" value="Unassembled WGS sequence"/>
</dbReference>
<evidence type="ECO:0000256" key="1">
    <source>
        <dbReference type="SAM" id="MobiDB-lite"/>
    </source>
</evidence>